<name>A0A812LZ16_9DINO</name>
<dbReference type="AlphaFoldDB" id="A0A812LZ16"/>
<accession>A0A812LZ16</accession>
<comment type="caution">
    <text evidence="2">The sequence shown here is derived from an EMBL/GenBank/DDBJ whole genome shotgun (WGS) entry which is preliminary data.</text>
</comment>
<dbReference type="Proteomes" id="UP000604046">
    <property type="component" value="Unassembled WGS sequence"/>
</dbReference>
<protein>
    <submittedName>
        <fullName evidence="2">Uncharacterized protein</fullName>
    </submittedName>
</protein>
<feature type="compositionally biased region" description="Basic and acidic residues" evidence="1">
    <location>
        <begin position="1"/>
        <end position="13"/>
    </location>
</feature>
<evidence type="ECO:0000313" key="3">
    <source>
        <dbReference type="Proteomes" id="UP000604046"/>
    </source>
</evidence>
<feature type="region of interest" description="Disordered" evidence="1">
    <location>
        <begin position="1"/>
        <end position="103"/>
    </location>
</feature>
<keyword evidence="3" id="KW-1185">Reference proteome</keyword>
<feature type="compositionally biased region" description="Basic and acidic residues" evidence="1">
    <location>
        <begin position="86"/>
        <end position="98"/>
    </location>
</feature>
<dbReference type="OrthoDB" id="10679958at2759"/>
<dbReference type="EMBL" id="CAJNDS010001147">
    <property type="protein sequence ID" value="CAE7249455.1"/>
    <property type="molecule type" value="Genomic_DNA"/>
</dbReference>
<evidence type="ECO:0000313" key="2">
    <source>
        <dbReference type="EMBL" id="CAE7249455.1"/>
    </source>
</evidence>
<reference evidence="2" key="1">
    <citation type="submission" date="2021-02" db="EMBL/GenBank/DDBJ databases">
        <authorList>
            <person name="Dougan E. K."/>
            <person name="Rhodes N."/>
            <person name="Thang M."/>
            <person name="Chan C."/>
        </authorList>
    </citation>
    <scope>NUCLEOTIDE SEQUENCE</scope>
</reference>
<sequence>MRKQRASERFRETEEIEEEDDRFSKKRARPAPSKAVAMKPKKRILAESEEQDDSFVFPGGYQVGVAPPPNRGATTKAPPPTKARRNSGDKAADKDKPEGSGAGRRVSVVKYTAQKVVNDFVELCLLLMGPCFFSAACWVLCCSVCFSLISACSQDCHLVDWLSYADEDFMHRGIINTLTRTPLYGLLLFATGWGPGTVKVSDIPEEVKKACKGQYVKRGCPVQWTGWTPVQCHAYIKWQVRHQEELDLDDDELGGFAWHLPRKQEDGRPADLPDYVLNDSLPPPDWAGWKERRTPESDEDDLDPELVGYKLQHFPKDDVSTLTHVLTKVSVDLDYMEGSSIRTNSFEGDVITGPHLDDNTCWQIMNECGKSLDRTFMSSWF</sequence>
<evidence type="ECO:0000256" key="1">
    <source>
        <dbReference type="SAM" id="MobiDB-lite"/>
    </source>
</evidence>
<proteinExistence type="predicted"/>
<organism evidence="2 3">
    <name type="scientific">Symbiodinium natans</name>
    <dbReference type="NCBI Taxonomy" id="878477"/>
    <lineage>
        <taxon>Eukaryota</taxon>
        <taxon>Sar</taxon>
        <taxon>Alveolata</taxon>
        <taxon>Dinophyceae</taxon>
        <taxon>Suessiales</taxon>
        <taxon>Symbiodiniaceae</taxon>
        <taxon>Symbiodinium</taxon>
    </lineage>
</organism>
<gene>
    <name evidence="2" type="ORF">SNAT2548_LOCUS12157</name>
</gene>